<evidence type="ECO:0000256" key="2">
    <source>
        <dbReference type="SAM" id="MobiDB-lite"/>
    </source>
</evidence>
<feature type="region of interest" description="Disordered" evidence="2">
    <location>
        <begin position="196"/>
        <end position="220"/>
    </location>
</feature>
<feature type="domain" description="MEIS N-terminal" evidence="3">
    <location>
        <begin position="240"/>
        <end position="297"/>
    </location>
</feature>
<dbReference type="InterPro" id="IPR032453">
    <property type="entry name" value="PKNOX/Meis_N"/>
</dbReference>
<dbReference type="GO" id="GO:0007017">
    <property type="term" value="P:microtubule-based process"/>
    <property type="evidence" value="ECO:0007669"/>
    <property type="project" value="InterPro"/>
</dbReference>
<evidence type="ECO:0000256" key="1">
    <source>
        <dbReference type="ARBA" id="ARBA00023242"/>
    </source>
</evidence>
<proteinExistence type="predicted"/>
<evidence type="ECO:0000313" key="4">
    <source>
        <dbReference type="Proteomes" id="UP000095280"/>
    </source>
</evidence>
<dbReference type="AlphaFoldDB" id="A0A1I8JSB7"/>
<sequence length="319" mass="34821">QSLNCRPHGGLTAKSVIRGARSAACPASVQVILQRHAARDRQAEAFFIVKESLEESPQPKQLPRMVKQLLDDQFGRLFHVVIVRGQYWNLVPDGWRIAAWQWHPPGRAAIGQQAAPLSLASDGVEDFNSAGAYAAAAASNSASSCTPNSAGDAASVGSNSVVQAARRRYGQRHSGSGCSGVNIGIKRRTRQQLQRAGAARTIREGRNELNKGRDPDVQGREQSLRPRIFKLFQQLMCAPIAHDPMFPLLCLIFEKCRAGRHQCTRARSGAASVPGGDVCSSQSFEQDIAEFAREVTRIRHLPVPALLYPGLFYHCYPGC</sequence>
<reference evidence="5" key="1">
    <citation type="submission" date="2016-11" db="UniProtKB">
        <authorList>
            <consortium name="WormBaseParasite"/>
        </authorList>
    </citation>
    <scope>IDENTIFICATION</scope>
</reference>
<evidence type="ECO:0000259" key="3">
    <source>
        <dbReference type="Pfam" id="PF16493"/>
    </source>
</evidence>
<protein>
    <submittedName>
        <fullName evidence="5">Tau95 domain-containing protein</fullName>
    </submittedName>
</protein>
<keyword evidence="4" id="KW-1185">Reference proteome</keyword>
<dbReference type="InterPro" id="IPR037177">
    <property type="entry name" value="DLC_sf"/>
</dbReference>
<keyword evidence="1" id="KW-0539">Nucleus</keyword>
<dbReference type="Proteomes" id="UP000095280">
    <property type="component" value="Unplaced"/>
</dbReference>
<accession>A0A1I8JSB7</accession>
<feature type="compositionally biased region" description="Basic and acidic residues" evidence="2">
    <location>
        <begin position="201"/>
        <end position="220"/>
    </location>
</feature>
<dbReference type="GO" id="GO:0030286">
    <property type="term" value="C:dynein complex"/>
    <property type="evidence" value="ECO:0007669"/>
    <property type="project" value="InterPro"/>
</dbReference>
<name>A0A1I8JSB7_9PLAT</name>
<dbReference type="WBParaSite" id="snap_masked-unitig_43223-processed-gene-0.0-mRNA-1">
    <property type="protein sequence ID" value="snap_masked-unitig_43223-processed-gene-0.0-mRNA-1"/>
    <property type="gene ID" value="snap_masked-unitig_43223-processed-gene-0.0"/>
</dbReference>
<organism evidence="4 5">
    <name type="scientific">Macrostomum lignano</name>
    <dbReference type="NCBI Taxonomy" id="282301"/>
    <lineage>
        <taxon>Eukaryota</taxon>
        <taxon>Metazoa</taxon>
        <taxon>Spiralia</taxon>
        <taxon>Lophotrochozoa</taxon>
        <taxon>Platyhelminthes</taxon>
        <taxon>Rhabditophora</taxon>
        <taxon>Macrostomorpha</taxon>
        <taxon>Macrostomida</taxon>
        <taxon>Macrostomidae</taxon>
        <taxon>Macrostomum</taxon>
    </lineage>
</organism>
<dbReference type="SUPFAM" id="SSF54648">
    <property type="entry name" value="DLC"/>
    <property type="match status" value="1"/>
</dbReference>
<evidence type="ECO:0000313" key="5">
    <source>
        <dbReference type="WBParaSite" id="snap_masked-unitig_43223-processed-gene-0.0-mRNA-1"/>
    </source>
</evidence>
<dbReference type="Pfam" id="PF16493">
    <property type="entry name" value="Meis_PKNOX_N"/>
    <property type="match status" value="1"/>
</dbReference>